<dbReference type="CDD" id="cd06454">
    <property type="entry name" value="KBL_like"/>
    <property type="match status" value="1"/>
</dbReference>
<organism evidence="12 13">
    <name type="scientific">Paraclostridium bifermentans ATCC 638 = DSM 14991</name>
    <dbReference type="NCBI Taxonomy" id="1233171"/>
    <lineage>
        <taxon>Bacteria</taxon>
        <taxon>Bacillati</taxon>
        <taxon>Bacillota</taxon>
        <taxon>Clostridia</taxon>
        <taxon>Peptostreptococcales</taxon>
        <taxon>Peptostreptococcaceae</taxon>
        <taxon>Paraclostridium</taxon>
    </lineage>
</organism>
<dbReference type="Gene3D" id="3.90.1150.10">
    <property type="entry name" value="Aspartate Aminotransferase, domain 1"/>
    <property type="match status" value="1"/>
</dbReference>
<dbReference type="InterPro" id="IPR004839">
    <property type="entry name" value="Aminotransferase_I/II_large"/>
</dbReference>
<evidence type="ECO:0000313" key="12">
    <source>
        <dbReference type="EMBL" id="EQK43361.1"/>
    </source>
</evidence>
<comment type="pathway">
    <text evidence="2 10">Cofactor biosynthesis; biotin biosynthesis.</text>
</comment>
<evidence type="ECO:0000256" key="9">
    <source>
        <dbReference type="PIRSR" id="PIRSR604723-51"/>
    </source>
</evidence>
<feature type="domain" description="Aminotransferase class I/classII large" evidence="11">
    <location>
        <begin position="37"/>
        <end position="375"/>
    </location>
</feature>
<dbReference type="AlphaFoldDB" id="T4VRG7"/>
<comment type="cofactor">
    <cofactor evidence="1 9 10">
        <name>pyridoxal 5'-phosphate</name>
        <dbReference type="ChEBI" id="CHEBI:597326"/>
    </cofactor>
</comment>
<evidence type="ECO:0000256" key="2">
    <source>
        <dbReference type="ARBA" id="ARBA00004746"/>
    </source>
</evidence>
<dbReference type="SUPFAM" id="SSF53383">
    <property type="entry name" value="PLP-dependent transferases"/>
    <property type="match status" value="1"/>
</dbReference>
<evidence type="ECO:0000313" key="13">
    <source>
        <dbReference type="Proteomes" id="UP000015688"/>
    </source>
</evidence>
<keyword evidence="5 10" id="KW-0808">Transferase</keyword>
<comment type="similarity">
    <text evidence="3 10">Belongs to the class-II pyridoxal-phosphate-dependent aminotransferase family. BioF subfamily.</text>
</comment>
<evidence type="ECO:0000256" key="5">
    <source>
        <dbReference type="ARBA" id="ARBA00022679"/>
    </source>
</evidence>
<dbReference type="Proteomes" id="UP000015688">
    <property type="component" value="Unassembled WGS sequence"/>
</dbReference>
<evidence type="ECO:0000256" key="6">
    <source>
        <dbReference type="ARBA" id="ARBA00022756"/>
    </source>
</evidence>
<dbReference type="InterPro" id="IPR004723">
    <property type="entry name" value="AONS_Archaea/Proteobacteria"/>
</dbReference>
<name>T4VRG7_PARBF</name>
<keyword evidence="12" id="KW-0012">Acyltransferase</keyword>
<evidence type="ECO:0000256" key="8">
    <source>
        <dbReference type="ARBA" id="ARBA00047715"/>
    </source>
</evidence>
<reference evidence="12 13" key="1">
    <citation type="submission" date="2013-06" db="EMBL/GenBank/DDBJ databases">
        <authorList>
            <person name="Walk S."/>
            <person name="Aronoff D."/>
            <person name="Young V.Y."/>
            <person name="Marsh J."/>
            <person name="Harrison L."/>
            <person name="Daugherty S.C."/>
            <person name="Shefchek K.A."/>
            <person name="Hine E.E."/>
            <person name="Tallon L.J."/>
            <person name="Sadzewicz L.K."/>
            <person name="Rasko D.A."/>
        </authorList>
    </citation>
    <scope>NUCLEOTIDE SEQUENCE [LARGE SCALE GENOMIC DNA]</scope>
    <source>
        <strain evidence="12 13">ATCC 638</strain>
    </source>
</reference>
<dbReference type="GO" id="GO:0008710">
    <property type="term" value="F:8-amino-7-oxononanoate synthase activity"/>
    <property type="evidence" value="ECO:0007669"/>
    <property type="project" value="UniProtKB-UniRule"/>
</dbReference>
<dbReference type="PROSITE" id="PS00599">
    <property type="entry name" value="AA_TRANSFER_CLASS_2"/>
    <property type="match status" value="1"/>
</dbReference>
<dbReference type="RefSeq" id="WP_021433438.1">
    <property type="nucleotide sequence ID" value="NZ_AVNC01000015.1"/>
</dbReference>
<comment type="function">
    <text evidence="10">Catalyzes the decarboxylative condensation of pimeloyl-[acyl-carrier protein] and L-alanine to produce 8-amino-7-oxononanoate (AON), [acyl-carrier protein], and carbon dioxide.</text>
</comment>
<evidence type="ECO:0000256" key="1">
    <source>
        <dbReference type="ARBA" id="ARBA00001933"/>
    </source>
</evidence>
<dbReference type="PANTHER" id="PTHR13693:SF77">
    <property type="entry name" value="8-AMINO-7-OXONONANOATE SYNTHASE"/>
    <property type="match status" value="1"/>
</dbReference>
<comment type="caution">
    <text evidence="12">The sequence shown here is derived from an EMBL/GenBank/DDBJ whole genome shotgun (WGS) entry which is preliminary data.</text>
</comment>
<dbReference type="UniPathway" id="UPA00078"/>
<feature type="modified residue" description="N6-(pyridoxal phosphate)lysine" evidence="9">
    <location>
        <position position="234"/>
    </location>
</feature>
<dbReference type="PANTHER" id="PTHR13693">
    <property type="entry name" value="CLASS II AMINOTRANSFERASE/8-AMINO-7-OXONONANOATE SYNTHASE"/>
    <property type="match status" value="1"/>
</dbReference>
<evidence type="ECO:0000256" key="3">
    <source>
        <dbReference type="ARBA" id="ARBA00010008"/>
    </source>
</evidence>
<dbReference type="PATRIC" id="fig|1233171.3.peg.2194"/>
<dbReference type="GO" id="GO:0009102">
    <property type="term" value="P:biotin biosynthetic process"/>
    <property type="evidence" value="ECO:0007669"/>
    <property type="project" value="UniProtKB-UniRule"/>
</dbReference>
<evidence type="ECO:0000256" key="7">
    <source>
        <dbReference type="ARBA" id="ARBA00022898"/>
    </source>
</evidence>
<sequence>MNGINKKIQQLKEMSLYRDIKYLSEAQDKYTTIDNKRVILMASNNYLGLSNNNSIKKAAIESIKHYGVGSGGSRLTTGSYNVHRELEKKIATFKNCEDCLIFNNGYMANVGVISSICDEEFTIFSDELNHASIIDGCRLSKAKVVVYKHNDMIDLSNKVKLKKSKYGVIVADSVFSMDGDIANLKEIVNIAKDNNLMTIVDDAHATGVIGEKGKGSCEYFNIKDIDIIIGTLSKAIGSEGGFVCANSEITNFLRNKARSFIFSTALSPSVVSASIKSIEIIEKNPGLIKKLNENIEYFCEKLGEIGFKVKSNTPIVPIIIGDEDVANEFSKKLLEEGVFIPAIRYPTVKKGEARLRATLMATHTFDDIDFAIKKIQKVNEFIKIKTTK</sequence>
<dbReference type="GeneID" id="67473144"/>
<dbReference type="InterPro" id="IPR015422">
    <property type="entry name" value="PyrdxlP-dep_Trfase_small"/>
</dbReference>
<keyword evidence="6" id="KW-0093">Biotin biosynthesis</keyword>
<proteinExistence type="inferred from homology"/>
<dbReference type="InterPro" id="IPR001917">
    <property type="entry name" value="Aminotrans_II_pyridoxalP_BS"/>
</dbReference>
<gene>
    <name evidence="12" type="primary">bioF</name>
    <name evidence="12" type="ORF">C672_2305</name>
</gene>
<dbReference type="NCBIfam" id="TIGR00858">
    <property type="entry name" value="bioF"/>
    <property type="match status" value="1"/>
</dbReference>
<keyword evidence="7 9" id="KW-0663">Pyridoxal phosphate</keyword>
<dbReference type="InterPro" id="IPR015421">
    <property type="entry name" value="PyrdxlP-dep_Trfase_major"/>
</dbReference>
<protein>
    <recommendedName>
        <fullName evidence="10">8-amino-7-ketopelargonate synthase</fullName>
        <ecNumber evidence="10">2.3.1.47</ecNumber>
    </recommendedName>
</protein>
<accession>T4VRG7</accession>
<comment type="subunit">
    <text evidence="4 10">Homodimer.</text>
</comment>
<dbReference type="EC" id="2.3.1.47" evidence="10"/>
<dbReference type="Pfam" id="PF00155">
    <property type="entry name" value="Aminotran_1_2"/>
    <property type="match status" value="1"/>
</dbReference>
<dbReference type="InterPro" id="IPR015424">
    <property type="entry name" value="PyrdxlP-dep_Trfase"/>
</dbReference>
<dbReference type="Gene3D" id="3.40.640.10">
    <property type="entry name" value="Type I PLP-dependent aspartate aminotransferase-like (Major domain)"/>
    <property type="match status" value="1"/>
</dbReference>
<comment type="catalytic activity">
    <reaction evidence="8 10">
        <text>6-carboxyhexanoyl-[ACP] + L-alanine + H(+) = (8S)-8-amino-7-oxononanoate + holo-[ACP] + CO2</text>
        <dbReference type="Rhea" id="RHEA:42288"/>
        <dbReference type="Rhea" id="RHEA-COMP:9685"/>
        <dbReference type="Rhea" id="RHEA-COMP:9955"/>
        <dbReference type="ChEBI" id="CHEBI:15378"/>
        <dbReference type="ChEBI" id="CHEBI:16526"/>
        <dbReference type="ChEBI" id="CHEBI:57972"/>
        <dbReference type="ChEBI" id="CHEBI:64479"/>
        <dbReference type="ChEBI" id="CHEBI:78846"/>
        <dbReference type="ChEBI" id="CHEBI:149468"/>
        <dbReference type="EC" id="2.3.1.47"/>
    </reaction>
</comment>
<dbReference type="EMBL" id="AVNC01000015">
    <property type="protein sequence ID" value="EQK43361.1"/>
    <property type="molecule type" value="Genomic_DNA"/>
</dbReference>
<dbReference type="GO" id="GO:0030170">
    <property type="term" value="F:pyridoxal phosphate binding"/>
    <property type="evidence" value="ECO:0007669"/>
    <property type="project" value="InterPro"/>
</dbReference>
<evidence type="ECO:0000256" key="4">
    <source>
        <dbReference type="ARBA" id="ARBA00011738"/>
    </source>
</evidence>
<dbReference type="InterPro" id="IPR050087">
    <property type="entry name" value="AON_synthase_class-II"/>
</dbReference>
<evidence type="ECO:0000259" key="11">
    <source>
        <dbReference type="Pfam" id="PF00155"/>
    </source>
</evidence>
<evidence type="ECO:0000256" key="10">
    <source>
        <dbReference type="RuleBase" id="RU003693"/>
    </source>
</evidence>